<evidence type="ECO:0000313" key="3">
    <source>
        <dbReference type="Proteomes" id="UP000276295"/>
    </source>
</evidence>
<reference evidence="2 3" key="1">
    <citation type="submission" date="2018-09" db="EMBL/GenBank/DDBJ databases">
        <title>Draft genome sequence of Buttiauxella izardii CCUG 35510T.</title>
        <authorList>
            <person name="Salva-Serra F."/>
            <person name="Marathe N."/>
            <person name="Moore E."/>
            <person name="Stadler-Svensson L."/>
            <person name="Engstrom-Jakobsson H."/>
        </authorList>
    </citation>
    <scope>NUCLEOTIDE SEQUENCE [LARGE SCALE GENOMIC DNA]</scope>
    <source>
        <strain evidence="2 3">CCUG 35510</strain>
    </source>
</reference>
<evidence type="ECO:0000313" key="2">
    <source>
        <dbReference type="EMBL" id="RJT21020.1"/>
    </source>
</evidence>
<feature type="signal peptide" evidence="1">
    <location>
        <begin position="1"/>
        <end position="24"/>
    </location>
</feature>
<keyword evidence="1" id="KW-0732">Signal</keyword>
<organism evidence="2 3">
    <name type="scientific">Buttiauxella izardii</name>
    <dbReference type="NCBI Taxonomy" id="82991"/>
    <lineage>
        <taxon>Bacteria</taxon>
        <taxon>Pseudomonadati</taxon>
        <taxon>Pseudomonadota</taxon>
        <taxon>Gammaproteobacteria</taxon>
        <taxon>Enterobacterales</taxon>
        <taxon>Enterobacteriaceae</taxon>
        <taxon>Buttiauxella</taxon>
    </lineage>
</organism>
<name>A0A3A5JQ59_9ENTR</name>
<comment type="caution">
    <text evidence="2">The sequence shown here is derived from an EMBL/GenBank/DDBJ whole genome shotgun (WGS) entry which is preliminary data.</text>
</comment>
<feature type="chain" id="PRO_5017346122" evidence="1">
    <location>
        <begin position="25"/>
        <end position="149"/>
    </location>
</feature>
<dbReference type="Proteomes" id="UP000276295">
    <property type="component" value="Unassembled WGS sequence"/>
</dbReference>
<gene>
    <name evidence="2" type="ORF">D6029_14760</name>
</gene>
<protein>
    <submittedName>
        <fullName evidence="2">Uncharacterized protein</fullName>
    </submittedName>
</protein>
<dbReference type="RefSeq" id="WP_120065472.1">
    <property type="nucleotide sequence ID" value="NZ_QZWH01000032.1"/>
</dbReference>
<accession>A0A3A5JQ59</accession>
<sequence length="149" mass="16606">MNRTKRLLLIAIVSSLGCFSQAYAVTQDNVKYQQVCGKSIAITVSNLEGNDQGHTLIGLKNKSTMETDLFLSEKPTTELMPYEQYNKVYFDNLSGRYLPSEDSLSIVWGGAQENGKEILSFSLALGSHVYPCGKLEKLPDEMPDRLYGE</sequence>
<dbReference type="AlphaFoldDB" id="A0A3A5JQ59"/>
<evidence type="ECO:0000256" key="1">
    <source>
        <dbReference type="SAM" id="SignalP"/>
    </source>
</evidence>
<dbReference type="EMBL" id="QZWH01000032">
    <property type="protein sequence ID" value="RJT21020.1"/>
    <property type="molecule type" value="Genomic_DNA"/>
</dbReference>
<dbReference type="PROSITE" id="PS51257">
    <property type="entry name" value="PROKAR_LIPOPROTEIN"/>
    <property type="match status" value="1"/>
</dbReference>
<keyword evidence="3" id="KW-1185">Reference proteome</keyword>
<proteinExistence type="predicted"/>
<dbReference type="OrthoDB" id="6629970at2"/>